<dbReference type="AlphaFoldDB" id="A0A0R0LZ32"/>
<comment type="caution">
    <text evidence="2">The sequence shown here is derived from an EMBL/GenBank/DDBJ whole genome shotgun (WGS) entry which is preliminary data.</text>
</comment>
<evidence type="ECO:0000259" key="1">
    <source>
        <dbReference type="Pfam" id="PF01676"/>
    </source>
</evidence>
<evidence type="ECO:0000313" key="2">
    <source>
        <dbReference type="EMBL" id="KRH92007.1"/>
    </source>
</evidence>
<dbReference type="Gene3D" id="3.40.720.10">
    <property type="entry name" value="Alkaline Phosphatase, subunit A"/>
    <property type="match status" value="1"/>
</dbReference>
<gene>
    <name evidence="2" type="ORF">M153_147730001</name>
</gene>
<dbReference type="Proteomes" id="UP000051530">
    <property type="component" value="Unassembled WGS sequence"/>
</dbReference>
<dbReference type="SUPFAM" id="SSF53649">
    <property type="entry name" value="Alkaline phosphatase-like"/>
    <property type="match status" value="1"/>
</dbReference>
<protein>
    <submittedName>
        <fullName evidence="2">Phosphoglyceromutase</fullName>
    </submittedName>
</protein>
<dbReference type="GO" id="GO:0005829">
    <property type="term" value="C:cytosol"/>
    <property type="evidence" value="ECO:0007669"/>
    <property type="project" value="TreeGrafter"/>
</dbReference>
<dbReference type="InterPro" id="IPR005995">
    <property type="entry name" value="Pgm_bpd_ind"/>
</dbReference>
<evidence type="ECO:0000313" key="3">
    <source>
        <dbReference type="Proteomes" id="UP000051530"/>
    </source>
</evidence>
<accession>A0A0R0LZ32</accession>
<dbReference type="Pfam" id="PF01676">
    <property type="entry name" value="Metalloenzyme"/>
    <property type="match status" value="1"/>
</dbReference>
<reference evidence="2 3" key="1">
    <citation type="submission" date="2015-07" db="EMBL/GenBank/DDBJ databases">
        <title>The genome of Pseudoloma neurophilia, a relevant intracellular parasite of the zebrafish.</title>
        <authorList>
            <person name="Ndikumana S."/>
            <person name="Pelin A."/>
            <person name="Sanders J."/>
            <person name="Corradi N."/>
        </authorList>
    </citation>
    <scope>NUCLEOTIDE SEQUENCE [LARGE SCALE GENOMIC DNA]</scope>
    <source>
        <strain evidence="2 3">MK1</strain>
    </source>
</reference>
<dbReference type="GO" id="GO:0004619">
    <property type="term" value="F:phosphoglycerate mutase activity"/>
    <property type="evidence" value="ECO:0007669"/>
    <property type="project" value="InterPro"/>
</dbReference>
<sequence length="231" mass="25941">IYTMTDYGLQCKKIKILVKEEIVSETLAEIISENGLKQTHIAETEKFAHVTYFFNGGNHFQYPNEERILVNSEKVDSFRDSPLMKAKEITYRTIEKMGENVPFIVINFANPDMVGHTGDFKATKVACEFISECLEKLHHFARSNFYNLLITADHGNAEKMADVNGPITKHTTSPVPFIAIGNNIRIKPDFIGSEQEHGLTLSCVAPTVLKILGIEPSKKMTGTCLVDFLNK</sequence>
<organism evidence="2 3">
    <name type="scientific">Pseudoloma neurophilia</name>
    <dbReference type="NCBI Taxonomy" id="146866"/>
    <lineage>
        <taxon>Eukaryota</taxon>
        <taxon>Fungi</taxon>
        <taxon>Fungi incertae sedis</taxon>
        <taxon>Microsporidia</taxon>
        <taxon>Pseudoloma</taxon>
    </lineage>
</organism>
<name>A0A0R0LZ32_9MICR</name>
<dbReference type="GO" id="GO:0030145">
    <property type="term" value="F:manganese ion binding"/>
    <property type="evidence" value="ECO:0007669"/>
    <property type="project" value="TreeGrafter"/>
</dbReference>
<keyword evidence="3" id="KW-1185">Reference proteome</keyword>
<dbReference type="OrthoDB" id="1886626at2759"/>
<dbReference type="PANTHER" id="PTHR31637">
    <property type="entry name" value="2,3-BISPHOSPHOGLYCERATE-INDEPENDENT PHOSPHOGLYCERATE MUTASE"/>
    <property type="match status" value="1"/>
</dbReference>
<dbReference type="GO" id="GO:0006007">
    <property type="term" value="P:glucose catabolic process"/>
    <property type="evidence" value="ECO:0007669"/>
    <property type="project" value="InterPro"/>
</dbReference>
<dbReference type="VEuPathDB" id="MicrosporidiaDB:M153_147730001"/>
<dbReference type="EMBL" id="LGUB01001306">
    <property type="protein sequence ID" value="KRH92007.1"/>
    <property type="molecule type" value="Genomic_DNA"/>
</dbReference>
<feature type="domain" description="Metalloenzyme" evidence="1">
    <location>
        <begin position="21"/>
        <end position="215"/>
    </location>
</feature>
<dbReference type="InterPro" id="IPR017850">
    <property type="entry name" value="Alkaline_phosphatase_core_sf"/>
</dbReference>
<dbReference type="InterPro" id="IPR006124">
    <property type="entry name" value="Metalloenzyme"/>
</dbReference>
<proteinExistence type="predicted"/>
<feature type="non-terminal residue" evidence="2">
    <location>
        <position position="1"/>
    </location>
</feature>
<dbReference type="PANTHER" id="PTHR31637:SF0">
    <property type="entry name" value="2,3-BISPHOSPHOGLYCERATE-INDEPENDENT PHOSPHOGLYCERATE MUTASE"/>
    <property type="match status" value="1"/>
</dbReference>